<dbReference type="InterPro" id="IPR007712">
    <property type="entry name" value="RelE/ParE_toxin"/>
</dbReference>
<evidence type="ECO:0000313" key="2">
    <source>
        <dbReference type="EMBL" id="MDO1451843.1"/>
    </source>
</evidence>
<sequence>MKRISWSARAEQDFTKQMAYLEAHASKKSVLQYMAEVAQAIENISSKEVVYQLVDDTKRIRRYKVNKFIDLYYKETAQDKVVLLTFFDRRQNPGKLKL</sequence>
<protein>
    <submittedName>
        <fullName evidence="2">Type II toxin-antitoxin system RelE/ParE family toxin</fullName>
    </submittedName>
</protein>
<dbReference type="EMBL" id="JAUKPO010000103">
    <property type="protein sequence ID" value="MDO1451843.1"/>
    <property type="molecule type" value="Genomic_DNA"/>
</dbReference>
<dbReference type="Gene3D" id="3.30.2310.20">
    <property type="entry name" value="RelE-like"/>
    <property type="match status" value="1"/>
</dbReference>
<evidence type="ECO:0000256" key="1">
    <source>
        <dbReference type="ARBA" id="ARBA00022649"/>
    </source>
</evidence>
<accession>A0ABT8RKD7</accession>
<dbReference type="InterPro" id="IPR035093">
    <property type="entry name" value="RelE/ParE_toxin_dom_sf"/>
</dbReference>
<keyword evidence="3" id="KW-1185">Reference proteome</keyword>
<dbReference type="RefSeq" id="WP_302042638.1">
    <property type="nucleotide sequence ID" value="NZ_JAUKPO010000103.1"/>
</dbReference>
<dbReference type="Pfam" id="PF05016">
    <property type="entry name" value="ParE_toxin"/>
    <property type="match status" value="1"/>
</dbReference>
<gene>
    <name evidence="2" type="ORF">Q0590_36575</name>
</gene>
<comment type="caution">
    <text evidence="2">The sequence shown here is derived from an EMBL/GenBank/DDBJ whole genome shotgun (WGS) entry which is preliminary data.</text>
</comment>
<organism evidence="2 3">
    <name type="scientific">Rhodocytophaga aerolata</name>
    <dbReference type="NCBI Taxonomy" id="455078"/>
    <lineage>
        <taxon>Bacteria</taxon>
        <taxon>Pseudomonadati</taxon>
        <taxon>Bacteroidota</taxon>
        <taxon>Cytophagia</taxon>
        <taxon>Cytophagales</taxon>
        <taxon>Rhodocytophagaceae</taxon>
        <taxon>Rhodocytophaga</taxon>
    </lineage>
</organism>
<proteinExistence type="predicted"/>
<keyword evidence="1" id="KW-1277">Toxin-antitoxin system</keyword>
<evidence type="ECO:0000313" key="3">
    <source>
        <dbReference type="Proteomes" id="UP001168528"/>
    </source>
</evidence>
<reference evidence="2" key="1">
    <citation type="submission" date="2023-07" db="EMBL/GenBank/DDBJ databases">
        <title>The genome sequence of Rhodocytophaga aerolata KACC 12507.</title>
        <authorList>
            <person name="Zhang X."/>
        </authorList>
    </citation>
    <scope>NUCLEOTIDE SEQUENCE</scope>
    <source>
        <strain evidence="2">KACC 12507</strain>
    </source>
</reference>
<name>A0ABT8RKD7_9BACT</name>
<dbReference type="Proteomes" id="UP001168528">
    <property type="component" value="Unassembled WGS sequence"/>
</dbReference>